<feature type="region of interest" description="Disordered" evidence="1">
    <location>
        <begin position="126"/>
        <end position="145"/>
    </location>
</feature>
<dbReference type="RefSeq" id="WP_377461882.1">
    <property type="nucleotide sequence ID" value="NZ_JBHLZS010000084.1"/>
</dbReference>
<keyword evidence="3" id="KW-1185">Reference proteome</keyword>
<evidence type="ECO:0000313" key="3">
    <source>
        <dbReference type="Proteomes" id="UP000647017"/>
    </source>
</evidence>
<reference evidence="2 3" key="1">
    <citation type="submission" date="2021-01" db="EMBL/GenBank/DDBJ databases">
        <title>Whole genome shotgun sequence of Verrucosispora andamanensis NBRC 109075.</title>
        <authorList>
            <person name="Komaki H."/>
            <person name="Tamura T."/>
        </authorList>
    </citation>
    <scope>NUCLEOTIDE SEQUENCE [LARGE SCALE GENOMIC DNA]</scope>
    <source>
        <strain evidence="2 3">NBRC 109075</strain>
    </source>
</reference>
<proteinExistence type="predicted"/>
<dbReference type="EMBL" id="BOOZ01000006">
    <property type="protein sequence ID" value="GIJ08419.1"/>
    <property type="molecule type" value="Genomic_DNA"/>
</dbReference>
<organism evidence="2 3">
    <name type="scientific">Micromonospora andamanensis</name>
    <dbReference type="NCBI Taxonomy" id="1287068"/>
    <lineage>
        <taxon>Bacteria</taxon>
        <taxon>Bacillati</taxon>
        <taxon>Actinomycetota</taxon>
        <taxon>Actinomycetes</taxon>
        <taxon>Micromonosporales</taxon>
        <taxon>Micromonosporaceae</taxon>
        <taxon>Micromonospora</taxon>
    </lineage>
</organism>
<evidence type="ECO:0008006" key="4">
    <source>
        <dbReference type="Google" id="ProtNLM"/>
    </source>
</evidence>
<sequence length="145" mass="16208">MHLMDPRVARYADHSMTELDDAGLPHYSSKADLDLANAVTDEVSRRLRTPGRPFCTYGRCTFSAHDHTVSPGPDGQHLEREVPRRCAHCGRPAHDDTRLQDYRHDDPAVPECFLIRRDTHRHCESSAGQELAYGSATPADDPCAT</sequence>
<evidence type="ECO:0000256" key="1">
    <source>
        <dbReference type="SAM" id="MobiDB-lite"/>
    </source>
</evidence>
<protein>
    <recommendedName>
        <fullName evidence="4">C2H2-type domain-containing protein</fullName>
    </recommendedName>
</protein>
<evidence type="ECO:0000313" key="2">
    <source>
        <dbReference type="EMBL" id="GIJ08419.1"/>
    </source>
</evidence>
<accession>A0ABQ4HS14</accession>
<comment type="caution">
    <text evidence="2">The sequence shown here is derived from an EMBL/GenBank/DDBJ whole genome shotgun (WGS) entry which is preliminary data.</text>
</comment>
<dbReference type="Proteomes" id="UP000647017">
    <property type="component" value="Unassembled WGS sequence"/>
</dbReference>
<gene>
    <name evidence="2" type="ORF">Van01_16330</name>
</gene>
<name>A0ABQ4HS14_9ACTN</name>